<keyword evidence="4 6" id="KW-1133">Transmembrane helix</keyword>
<name>A0A1X7FHH8_9PROT</name>
<dbReference type="EMBL" id="FXAK01000005">
    <property type="protein sequence ID" value="SMF52299.1"/>
    <property type="molecule type" value="Genomic_DNA"/>
</dbReference>
<gene>
    <name evidence="7" type="ORF">SAMN02982917_2891</name>
</gene>
<dbReference type="STRING" id="286727.SAMN02982917_2891"/>
<evidence type="ECO:0000313" key="7">
    <source>
        <dbReference type="EMBL" id="SMF52299.1"/>
    </source>
</evidence>
<sequence>MAATLQVPPAAVERHQLYEDALAMLMGTLFIALGMLIYSKTMLLTGSTAGLALLLSYVTKVQFGIIFFVINLPFYWLAWKRLGWKFTVRTFIAVALVTLFSRLTDQWVGFTHLDPVYATVVGSGLCGTGLLMLFRHRTGLGGVNILAIYLQERYGIRAGYFQLGVDLAILGGAFFVLAPDRLLLSILGAVIVNITLAINHKPGRYLGIS</sequence>
<dbReference type="AlphaFoldDB" id="A0A1X7FHH8"/>
<feature type="transmembrane region" description="Helical" evidence="6">
    <location>
        <begin position="182"/>
        <end position="199"/>
    </location>
</feature>
<feature type="transmembrane region" description="Helical" evidence="6">
    <location>
        <begin position="21"/>
        <end position="39"/>
    </location>
</feature>
<feature type="transmembrane region" description="Helical" evidence="6">
    <location>
        <begin position="116"/>
        <end position="134"/>
    </location>
</feature>
<protein>
    <submittedName>
        <fullName evidence="7">Uncharacterized 5xTM membrane BCR, YitT family COG1284</fullName>
    </submittedName>
</protein>
<keyword evidence="3 6" id="KW-0812">Transmembrane</keyword>
<evidence type="ECO:0000256" key="3">
    <source>
        <dbReference type="ARBA" id="ARBA00022692"/>
    </source>
</evidence>
<dbReference type="PANTHER" id="PTHR33545:SF5">
    <property type="entry name" value="UPF0750 MEMBRANE PROTEIN YITT"/>
    <property type="match status" value="1"/>
</dbReference>
<dbReference type="GO" id="GO:0005886">
    <property type="term" value="C:plasma membrane"/>
    <property type="evidence" value="ECO:0007669"/>
    <property type="project" value="UniProtKB-SubCell"/>
</dbReference>
<evidence type="ECO:0000256" key="5">
    <source>
        <dbReference type="ARBA" id="ARBA00023136"/>
    </source>
</evidence>
<dbReference type="Pfam" id="PF02588">
    <property type="entry name" value="YitT_membrane"/>
    <property type="match status" value="1"/>
</dbReference>
<evidence type="ECO:0000256" key="2">
    <source>
        <dbReference type="ARBA" id="ARBA00022475"/>
    </source>
</evidence>
<evidence type="ECO:0000256" key="6">
    <source>
        <dbReference type="SAM" id="Phobius"/>
    </source>
</evidence>
<evidence type="ECO:0000256" key="1">
    <source>
        <dbReference type="ARBA" id="ARBA00004651"/>
    </source>
</evidence>
<dbReference type="PANTHER" id="PTHR33545">
    <property type="entry name" value="UPF0750 MEMBRANE PROTEIN YITT-RELATED"/>
    <property type="match status" value="1"/>
</dbReference>
<comment type="subcellular location">
    <subcellularLocation>
        <location evidence="1">Cell membrane</location>
        <topology evidence="1">Multi-pass membrane protein</topology>
    </subcellularLocation>
</comment>
<dbReference type="RefSeq" id="WP_085086399.1">
    <property type="nucleotide sequence ID" value="NZ_FXAK01000005.1"/>
</dbReference>
<feature type="transmembrane region" description="Helical" evidence="6">
    <location>
        <begin position="86"/>
        <end position="104"/>
    </location>
</feature>
<reference evidence="7 8" key="1">
    <citation type="submission" date="2017-04" db="EMBL/GenBank/DDBJ databases">
        <authorList>
            <person name="Afonso C.L."/>
            <person name="Miller P.J."/>
            <person name="Scott M.A."/>
            <person name="Spackman E."/>
            <person name="Goraichik I."/>
            <person name="Dimitrov K.M."/>
            <person name="Suarez D.L."/>
            <person name="Swayne D.E."/>
        </authorList>
    </citation>
    <scope>NUCLEOTIDE SEQUENCE [LARGE SCALE GENOMIC DNA]</scope>
    <source>
        <strain evidence="7 8">A2P</strain>
    </source>
</reference>
<feature type="transmembrane region" description="Helical" evidence="6">
    <location>
        <begin position="154"/>
        <end position="176"/>
    </location>
</feature>
<proteinExistence type="predicted"/>
<evidence type="ECO:0000313" key="8">
    <source>
        <dbReference type="Proteomes" id="UP000192936"/>
    </source>
</evidence>
<keyword evidence="5 6" id="KW-0472">Membrane</keyword>
<accession>A0A1X7FHH8</accession>
<keyword evidence="2" id="KW-1003">Cell membrane</keyword>
<feature type="transmembrane region" description="Helical" evidence="6">
    <location>
        <begin position="51"/>
        <end position="74"/>
    </location>
</feature>
<dbReference type="InterPro" id="IPR003740">
    <property type="entry name" value="YitT"/>
</dbReference>
<evidence type="ECO:0000256" key="4">
    <source>
        <dbReference type="ARBA" id="ARBA00022989"/>
    </source>
</evidence>
<dbReference type="OrthoDB" id="3296441at2"/>
<dbReference type="Proteomes" id="UP000192936">
    <property type="component" value="Unassembled WGS sequence"/>
</dbReference>
<organism evidence="7 8">
    <name type="scientific">Azospirillum oryzae</name>
    <dbReference type="NCBI Taxonomy" id="286727"/>
    <lineage>
        <taxon>Bacteria</taxon>
        <taxon>Pseudomonadati</taxon>
        <taxon>Pseudomonadota</taxon>
        <taxon>Alphaproteobacteria</taxon>
        <taxon>Rhodospirillales</taxon>
        <taxon>Azospirillaceae</taxon>
        <taxon>Azospirillum</taxon>
    </lineage>
</organism>
<dbReference type="InterPro" id="IPR051461">
    <property type="entry name" value="UPF0750_membrane"/>
</dbReference>